<accession>A0A0E3YBV6</accession>
<dbReference type="HOGENOM" id="CLU_034180_11_2_4"/>
<feature type="transmembrane region" description="Helical" evidence="7">
    <location>
        <begin position="376"/>
        <end position="394"/>
    </location>
</feature>
<evidence type="ECO:0008006" key="10">
    <source>
        <dbReference type="Google" id="ProtNLM"/>
    </source>
</evidence>
<evidence type="ECO:0000256" key="4">
    <source>
        <dbReference type="ARBA" id="ARBA00022692"/>
    </source>
</evidence>
<dbReference type="OrthoDB" id="9775268at2"/>
<feature type="transmembrane region" description="Helical" evidence="7">
    <location>
        <begin position="317"/>
        <end position="336"/>
    </location>
</feature>
<dbReference type="SUPFAM" id="SSF103473">
    <property type="entry name" value="MFS general substrate transporter"/>
    <property type="match status" value="1"/>
</dbReference>
<reference evidence="8" key="1">
    <citation type="submission" date="2016-06" db="EMBL/GenBank/DDBJ databases">
        <title>Pandoraea oxalativorans DSM 23570 Genome Sequencing.</title>
        <authorList>
            <person name="Ee R."/>
            <person name="Lim Y.-L."/>
            <person name="Yong D."/>
            <person name="Yin W.-F."/>
            <person name="Chan K.-G."/>
        </authorList>
    </citation>
    <scope>NUCLEOTIDE SEQUENCE</scope>
    <source>
        <strain evidence="8">DSM 23570</strain>
    </source>
</reference>
<sequence>MTLPYGLRALSYANFRRFIAGQGCAQIGNWQQLITTSWLAYTLSGSTLLVGVAAFALQIPMLLVAPLAGPMLDRFEARRILLMTNTVACVQSLAMLSLLWLDVMDVWHIVAGNLVLGIINAIDAPGRQALVSEMVDRADDLPNAIALNSIMMSAARFIGPMLAGYTIGWFGHVGAFCANATLRVAVIAALGAVRTIAAVRPVLSVSWWHSFAQGLNHARAYVPCRNGLLLLACLSFTIQTHASLMPWFVRERFHADAAALGNLMGMAGLGALAGLAYLATRRGLAGLIRAAMHSSIVAALATLGLCVAPGIGFAMAMLFLIGMGTILTSASINTVLQLTAPSGMRARIATLYVVAFMGVSPLGALFWGWVAAYLSAPIALAICGIGYLMASLAYRTGLPRMSAAVLQEN</sequence>
<evidence type="ECO:0000313" key="9">
    <source>
        <dbReference type="Proteomes" id="UP000035050"/>
    </source>
</evidence>
<dbReference type="PANTHER" id="PTHR23513">
    <property type="entry name" value="INTEGRAL MEMBRANE EFFLUX PROTEIN-RELATED"/>
    <property type="match status" value="1"/>
</dbReference>
<feature type="transmembrane region" description="Helical" evidence="7">
    <location>
        <begin position="145"/>
        <end position="167"/>
    </location>
</feature>
<proteinExistence type="predicted"/>
<evidence type="ECO:0000256" key="7">
    <source>
        <dbReference type="SAM" id="Phobius"/>
    </source>
</evidence>
<dbReference type="Gene3D" id="1.20.1250.20">
    <property type="entry name" value="MFS general substrate transporter like domains"/>
    <property type="match status" value="1"/>
</dbReference>
<evidence type="ECO:0000256" key="6">
    <source>
        <dbReference type="ARBA" id="ARBA00023136"/>
    </source>
</evidence>
<dbReference type="PANTHER" id="PTHR23513:SF11">
    <property type="entry name" value="STAPHYLOFERRIN A TRANSPORTER"/>
    <property type="match status" value="1"/>
</dbReference>
<keyword evidence="3" id="KW-1003">Cell membrane</keyword>
<dbReference type="InterPro" id="IPR010290">
    <property type="entry name" value="TM_effector"/>
</dbReference>
<feature type="transmembrane region" description="Helical" evidence="7">
    <location>
        <begin position="260"/>
        <end position="279"/>
    </location>
</feature>
<comment type="subcellular location">
    <subcellularLocation>
        <location evidence="1">Cell membrane</location>
        <topology evidence="1">Multi-pass membrane protein</topology>
    </subcellularLocation>
</comment>
<keyword evidence="6 7" id="KW-0472">Membrane</keyword>
<dbReference type="KEGG" id="pox:MB84_08140"/>
<dbReference type="Proteomes" id="UP000035050">
    <property type="component" value="Chromosome"/>
</dbReference>
<evidence type="ECO:0000256" key="5">
    <source>
        <dbReference type="ARBA" id="ARBA00022989"/>
    </source>
</evidence>
<dbReference type="RefSeq" id="WP_046290776.1">
    <property type="nucleotide sequence ID" value="NZ_CP011253.3"/>
</dbReference>
<feature type="transmembrane region" description="Helical" evidence="7">
    <location>
        <begin position="80"/>
        <end position="100"/>
    </location>
</feature>
<keyword evidence="4 7" id="KW-0812">Transmembrane</keyword>
<dbReference type="PATRIC" id="fig|573737.6.peg.2477"/>
<dbReference type="Pfam" id="PF05977">
    <property type="entry name" value="MFS_3"/>
    <property type="match status" value="1"/>
</dbReference>
<evidence type="ECO:0000313" key="8">
    <source>
        <dbReference type="EMBL" id="AKC69457.1"/>
    </source>
</evidence>
<evidence type="ECO:0000256" key="1">
    <source>
        <dbReference type="ARBA" id="ARBA00004651"/>
    </source>
</evidence>
<dbReference type="GO" id="GO:0005886">
    <property type="term" value="C:plasma membrane"/>
    <property type="evidence" value="ECO:0007669"/>
    <property type="project" value="UniProtKB-SubCell"/>
</dbReference>
<dbReference type="InterPro" id="IPR036259">
    <property type="entry name" value="MFS_trans_sf"/>
</dbReference>
<protein>
    <recommendedName>
        <fullName evidence="10">Major facilitator superfamily (MFS) profile domain-containing protein</fullName>
    </recommendedName>
</protein>
<feature type="transmembrane region" description="Helical" evidence="7">
    <location>
        <begin position="228"/>
        <end position="248"/>
    </location>
</feature>
<keyword evidence="5 7" id="KW-1133">Transmembrane helix</keyword>
<evidence type="ECO:0000256" key="3">
    <source>
        <dbReference type="ARBA" id="ARBA00022475"/>
    </source>
</evidence>
<dbReference type="CDD" id="cd06173">
    <property type="entry name" value="MFS_MefA_like"/>
    <property type="match status" value="1"/>
</dbReference>
<dbReference type="AlphaFoldDB" id="A0A0E3YBV6"/>
<dbReference type="EMBL" id="CP011253">
    <property type="protein sequence ID" value="AKC69457.1"/>
    <property type="molecule type" value="Genomic_DNA"/>
</dbReference>
<name>A0A0E3YBV6_9BURK</name>
<gene>
    <name evidence="8" type="ORF">MB84_08140</name>
</gene>
<organism evidence="8 9">
    <name type="scientific">Pandoraea oxalativorans</name>
    <dbReference type="NCBI Taxonomy" id="573737"/>
    <lineage>
        <taxon>Bacteria</taxon>
        <taxon>Pseudomonadati</taxon>
        <taxon>Pseudomonadota</taxon>
        <taxon>Betaproteobacteria</taxon>
        <taxon>Burkholderiales</taxon>
        <taxon>Burkholderiaceae</taxon>
        <taxon>Pandoraea</taxon>
    </lineage>
</organism>
<feature type="transmembrane region" description="Helical" evidence="7">
    <location>
        <begin position="48"/>
        <end position="68"/>
    </location>
</feature>
<feature type="transmembrane region" description="Helical" evidence="7">
    <location>
        <begin position="348"/>
        <end position="370"/>
    </location>
</feature>
<feature type="transmembrane region" description="Helical" evidence="7">
    <location>
        <begin position="291"/>
        <end position="311"/>
    </location>
</feature>
<keyword evidence="9" id="KW-1185">Reference proteome</keyword>
<evidence type="ECO:0000256" key="2">
    <source>
        <dbReference type="ARBA" id="ARBA00022448"/>
    </source>
</evidence>
<keyword evidence="2" id="KW-0813">Transport</keyword>